<dbReference type="Pfam" id="PF13489">
    <property type="entry name" value="Methyltransf_23"/>
    <property type="match status" value="1"/>
</dbReference>
<reference evidence="3" key="1">
    <citation type="journal article" date="2017" name="Genome Biol.">
        <title>Comparative genomics reveals high biological diversity and specific adaptations in the industrially and medically important fungal genus Aspergillus.</title>
        <authorList>
            <person name="de Vries R.P."/>
            <person name="Riley R."/>
            <person name="Wiebenga A."/>
            <person name="Aguilar-Osorio G."/>
            <person name="Amillis S."/>
            <person name="Uchima C.A."/>
            <person name="Anderluh G."/>
            <person name="Asadollahi M."/>
            <person name="Askin M."/>
            <person name="Barry K."/>
            <person name="Battaglia E."/>
            <person name="Bayram O."/>
            <person name="Benocci T."/>
            <person name="Braus-Stromeyer S.A."/>
            <person name="Caldana C."/>
            <person name="Canovas D."/>
            <person name="Cerqueira G.C."/>
            <person name="Chen F."/>
            <person name="Chen W."/>
            <person name="Choi C."/>
            <person name="Clum A."/>
            <person name="Dos Santos R.A."/>
            <person name="Damasio A.R."/>
            <person name="Diallinas G."/>
            <person name="Emri T."/>
            <person name="Fekete E."/>
            <person name="Flipphi M."/>
            <person name="Freyberg S."/>
            <person name="Gallo A."/>
            <person name="Gournas C."/>
            <person name="Habgood R."/>
            <person name="Hainaut M."/>
            <person name="Harispe M.L."/>
            <person name="Henrissat B."/>
            <person name="Hilden K.S."/>
            <person name="Hope R."/>
            <person name="Hossain A."/>
            <person name="Karabika E."/>
            <person name="Karaffa L."/>
            <person name="Karanyi Z."/>
            <person name="Krasevec N."/>
            <person name="Kuo A."/>
            <person name="Kusch H."/>
            <person name="LaButti K."/>
            <person name="Lagendijk E.L."/>
            <person name="Lapidus A."/>
            <person name="Levasseur A."/>
            <person name="Lindquist E."/>
            <person name="Lipzen A."/>
            <person name="Logrieco A.F."/>
            <person name="MacCabe A."/>
            <person name="Maekelae M.R."/>
            <person name="Malavazi I."/>
            <person name="Melin P."/>
            <person name="Meyer V."/>
            <person name="Mielnichuk N."/>
            <person name="Miskei M."/>
            <person name="Molnar A.P."/>
            <person name="Mule G."/>
            <person name="Ngan C.Y."/>
            <person name="Orejas M."/>
            <person name="Orosz E."/>
            <person name="Ouedraogo J.P."/>
            <person name="Overkamp K.M."/>
            <person name="Park H.-S."/>
            <person name="Perrone G."/>
            <person name="Piumi F."/>
            <person name="Punt P.J."/>
            <person name="Ram A.F."/>
            <person name="Ramon A."/>
            <person name="Rauscher S."/>
            <person name="Record E."/>
            <person name="Riano-Pachon D.M."/>
            <person name="Robert V."/>
            <person name="Roehrig J."/>
            <person name="Ruller R."/>
            <person name="Salamov A."/>
            <person name="Salih N.S."/>
            <person name="Samson R.A."/>
            <person name="Sandor E."/>
            <person name="Sanguinetti M."/>
            <person name="Schuetze T."/>
            <person name="Sepcic K."/>
            <person name="Shelest E."/>
            <person name="Sherlock G."/>
            <person name="Sophianopoulou V."/>
            <person name="Squina F.M."/>
            <person name="Sun H."/>
            <person name="Susca A."/>
            <person name="Todd R.B."/>
            <person name="Tsang A."/>
            <person name="Unkles S.E."/>
            <person name="van de Wiele N."/>
            <person name="van Rossen-Uffink D."/>
            <person name="Oliveira J.V."/>
            <person name="Vesth T.C."/>
            <person name="Visser J."/>
            <person name="Yu J.-H."/>
            <person name="Zhou M."/>
            <person name="Andersen M.R."/>
            <person name="Archer D.B."/>
            <person name="Baker S.E."/>
            <person name="Benoit I."/>
            <person name="Brakhage A.A."/>
            <person name="Braus G.H."/>
            <person name="Fischer R."/>
            <person name="Frisvad J.C."/>
            <person name="Goldman G.H."/>
            <person name="Houbraken J."/>
            <person name="Oakley B."/>
            <person name="Pocsi I."/>
            <person name="Scazzocchio C."/>
            <person name="Seiboth B."/>
            <person name="vanKuyk P.A."/>
            <person name="Wortman J."/>
            <person name="Dyer P.S."/>
            <person name="Grigoriev I.V."/>
        </authorList>
    </citation>
    <scope>NUCLEOTIDE SEQUENCE [LARGE SCALE GENOMIC DNA]</scope>
    <source>
        <strain evidence="3">CBS 593.65</strain>
    </source>
</reference>
<dbReference type="OrthoDB" id="2013972at2759"/>
<proteinExistence type="predicted"/>
<dbReference type="GeneID" id="63769062"/>
<protein>
    <recommendedName>
        <fullName evidence="4">Methyltransferase domain-containing protein</fullName>
    </recommendedName>
</protein>
<keyword evidence="3" id="KW-1185">Reference proteome</keyword>
<dbReference type="AlphaFoldDB" id="A0A1L9T1V7"/>
<dbReference type="Gene3D" id="3.40.50.150">
    <property type="entry name" value="Vaccinia Virus protein VP39"/>
    <property type="match status" value="1"/>
</dbReference>
<dbReference type="GO" id="GO:0008168">
    <property type="term" value="F:methyltransferase activity"/>
    <property type="evidence" value="ECO:0007669"/>
    <property type="project" value="TreeGrafter"/>
</dbReference>
<dbReference type="VEuPathDB" id="FungiDB:ASPSYDRAFT_94584"/>
<sequence>MGDQHIEADTQHIEPDTFSDKDSSYQGSLGDASYTTSITSSAMNYTYENGRRYHSYHEGEYVLPNDETEQDRLDLSHHIYRMLLKGELSRAPIKNPARVLDIGTGTGIWAIDFADEHPASEVIGNDLSPIQPSWIPPNCRFEVDDFEQVWSYNQPFDFIHGRELEGFIRDHDHVFREAFRNLKPGGYFEISSMAVNVFSDDGTHLKADNLMEGVKNIHLASKKFGKDMNTASTWKSRLEKAGFVNVVNETYKLPQSPWAKDAKMKELGRYHQVNVFEAFQPYCYALFTRVLGWEHAKIENLIAGMRKELKDLSIHPYTNVNVVYGQKPLDATA</sequence>
<dbReference type="InterPro" id="IPR029063">
    <property type="entry name" value="SAM-dependent_MTases_sf"/>
</dbReference>
<dbReference type="EMBL" id="KV878597">
    <property type="protein sequence ID" value="OJJ53375.1"/>
    <property type="molecule type" value="Genomic_DNA"/>
</dbReference>
<name>A0A1L9T1V7_9EURO</name>
<gene>
    <name evidence="2" type="ORF">ASPSYDRAFT_94584</name>
</gene>
<evidence type="ECO:0008006" key="4">
    <source>
        <dbReference type="Google" id="ProtNLM"/>
    </source>
</evidence>
<dbReference type="SUPFAM" id="SSF53335">
    <property type="entry name" value="S-adenosyl-L-methionine-dependent methyltransferases"/>
    <property type="match status" value="1"/>
</dbReference>
<dbReference type="Proteomes" id="UP000184356">
    <property type="component" value="Unassembled WGS sequence"/>
</dbReference>
<evidence type="ECO:0000256" key="1">
    <source>
        <dbReference type="SAM" id="MobiDB-lite"/>
    </source>
</evidence>
<evidence type="ECO:0000313" key="3">
    <source>
        <dbReference type="Proteomes" id="UP000184356"/>
    </source>
</evidence>
<feature type="compositionally biased region" description="Basic and acidic residues" evidence="1">
    <location>
        <begin position="1"/>
        <end position="23"/>
    </location>
</feature>
<organism evidence="2 3">
    <name type="scientific">Aspergillus sydowii CBS 593.65</name>
    <dbReference type="NCBI Taxonomy" id="1036612"/>
    <lineage>
        <taxon>Eukaryota</taxon>
        <taxon>Fungi</taxon>
        <taxon>Dikarya</taxon>
        <taxon>Ascomycota</taxon>
        <taxon>Pezizomycotina</taxon>
        <taxon>Eurotiomycetes</taxon>
        <taxon>Eurotiomycetidae</taxon>
        <taxon>Eurotiales</taxon>
        <taxon>Aspergillaceae</taxon>
        <taxon>Aspergillus</taxon>
        <taxon>Aspergillus subgen. Nidulantes</taxon>
    </lineage>
</organism>
<dbReference type="RefSeq" id="XP_040697181.1">
    <property type="nucleotide sequence ID" value="XM_040852989.1"/>
</dbReference>
<dbReference type="PANTHER" id="PTHR43591:SF31">
    <property type="entry name" value="LAEA-LIKE, PUTATIVE (AFU_ORTHOLOGUE AFUA_8G01930)-RELATED"/>
    <property type="match status" value="1"/>
</dbReference>
<dbReference type="CDD" id="cd02440">
    <property type="entry name" value="AdoMet_MTases"/>
    <property type="match status" value="1"/>
</dbReference>
<dbReference type="PANTHER" id="PTHR43591">
    <property type="entry name" value="METHYLTRANSFERASE"/>
    <property type="match status" value="1"/>
</dbReference>
<feature type="region of interest" description="Disordered" evidence="1">
    <location>
        <begin position="1"/>
        <end position="31"/>
    </location>
</feature>
<accession>A0A1L9T1V7</accession>
<evidence type="ECO:0000313" key="2">
    <source>
        <dbReference type="EMBL" id="OJJ53375.1"/>
    </source>
</evidence>
<dbReference type="STRING" id="1036612.A0A1L9T1V7"/>